<dbReference type="GO" id="GO:0015344">
    <property type="term" value="F:siderophore uptake transmembrane transporter activity"/>
    <property type="evidence" value="ECO:0007669"/>
    <property type="project" value="TreeGrafter"/>
</dbReference>
<evidence type="ECO:0000256" key="4">
    <source>
        <dbReference type="ARBA" id="ARBA00023077"/>
    </source>
</evidence>
<dbReference type="AlphaFoldDB" id="A0A381ZRB8"/>
<dbReference type="GO" id="GO:0009279">
    <property type="term" value="C:cell outer membrane"/>
    <property type="evidence" value="ECO:0007669"/>
    <property type="project" value="UniProtKB-SubCell"/>
</dbReference>
<gene>
    <name evidence="9" type="ORF">METZ01_LOCUS144266</name>
</gene>
<evidence type="ECO:0008006" key="10">
    <source>
        <dbReference type="Google" id="ProtNLM"/>
    </source>
</evidence>
<reference evidence="9" key="1">
    <citation type="submission" date="2018-05" db="EMBL/GenBank/DDBJ databases">
        <authorList>
            <person name="Lanie J.A."/>
            <person name="Ng W.-L."/>
            <person name="Kazmierczak K.M."/>
            <person name="Andrzejewski T.M."/>
            <person name="Davidsen T.M."/>
            <person name="Wayne K.J."/>
            <person name="Tettelin H."/>
            <person name="Glass J.I."/>
            <person name="Rusch D."/>
            <person name="Podicherti R."/>
            <person name="Tsui H.-C.T."/>
            <person name="Winkler M.E."/>
        </authorList>
    </citation>
    <scope>NUCLEOTIDE SEQUENCE</scope>
</reference>
<keyword evidence="3" id="KW-0812">Transmembrane</keyword>
<proteinExistence type="predicted"/>
<dbReference type="PROSITE" id="PS52016">
    <property type="entry name" value="TONB_DEPENDENT_REC_3"/>
    <property type="match status" value="1"/>
</dbReference>
<organism evidence="9">
    <name type="scientific">marine metagenome</name>
    <dbReference type="NCBI Taxonomy" id="408172"/>
    <lineage>
        <taxon>unclassified sequences</taxon>
        <taxon>metagenomes</taxon>
        <taxon>ecological metagenomes</taxon>
    </lineage>
</organism>
<dbReference type="SUPFAM" id="SSF56935">
    <property type="entry name" value="Porins"/>
    <property type="match status" value="1"/>
</dbReference>
<dbReference type="PANTHER" id="PTHR30069:SF28">
    <property type="entry name" value="TONB-DEPENDENT RECEPTOR YNCD-RELATED"/>
    <property type="match status" value="1"/>
</dbReference>
<evidence type="ECO:0000256" key="1">
    <source>
        <dbReference type="ARBA" id="ARBA00004571"/>
    </source>
</evidence>
<dbReference type="PANTHER" id="PTHR30069">
    <property type="entry name" value="TONB-DEPENDENT OUTER MEMBRANE RECEPTOR"/>
    <property type="match status" value="1"/>
</dbReference>
<dbReference type="EMBL" id="UINC01022225">
    <property type="protein sequence ID" value="SVA91412.1"/>
    <property type="molecule type" value="Genomic_DNA"/>
</dbReference>
<evidence type="ECO:0000256" key="2">
    <source>
        <dbReference type="ARBA" id="ARBA00022448"/>
    </source>
</evidence>
<evidence type="ECO:0000313" key="9">
    <source>
        <dbReference type="EMBL" id="SVA91412.1"/>
    </source>
</evidence>
<feature type="domain" description="TonB-dependent receptor plug" evidence="8">
    <location>
        <begin position="52"/>
        <end position="161"/>
    </location>
</feature>
<dbReference type="CDD" id="cd01347">
    <property type="entry name" value="ligand_gated_channel"/>
    <property type="match status" value="1"/>
</dbReference>
<keyword evidence="5" id="KW-0472">Membrane</keyword>
<feature type="non-terminal residue" evidence="9">
    <location>
        <position position="1"/>
    </location>
</feature>
<evidence type="ECO:0000259" key="8">
    <source>
        <dbReference type="Pfam" id="PF07715"/>
    </source>
</evidence>
<evidence type="ECO:0000259" key="7">
    <source>
        <dbReference type="Pfam" id="PF00593"/>
    </source>
</evidence>
<evidence type="ECO:0000256" key="6">
    <source>
        <dbReference type="ARBA" id="ARBA00023237"/>
    </source>
</evidence>
<dbReference type="Gene3D" id="2.170.130.10">
    <property type="entry name" value="TonB-dependent receptor, plug domain"/>
    <property type="match status" value="1"/>
</dbReference>
<comment type="subcellular location">
    <subcellularLocation>
        <location evidence="1">Cell outer membrane</location>
        <topology evidence="1">Multi-pass membrane protein</topology>
    </subcellularLocation>
</comment>
<protein>
    <recommendedName>
        <fullName evidence="10">TonB-dependent receptor plug domain-containing protein</fullName>
    </recommendedName>
</protein>
<dbReference type="InterPro" id="IPR036942">
    <property type="entry name" value="Beta-barrel_TonB_sf"/>
</dbReference>
<name>A0A381ZRB8_9ZZZZ</name>
<keyword evidence="6" id="KW-0998">Cell outer membrane</keyword>
<dbReference type="Gene3D" id="2.40.170.20">
    <property type="entry name" value="TonB-dependent receptor, beta-barrel domain"/>
    <property type="match status" value="1"/>
</dbReference>
<dbReference type="InterPro" id="IPR000531">
    <property type="entry name" value="Beta-barrel_TonB"/>
</dbReference>
<dbReference type="InterPro" id="IPR039426">
    <property type="entry name" value="TonB-dep_rcpt-like"/>
</dbReference>
<dbReference type="Pfam" id="PF00593">
    <property type="entry name" value="TonB_dep_Rec_b-barrel"/>
    <property type="match status" value="1"/>
</dbReference>
<evidence type="ECO:0000256" key="5">
    <source>
        <dbReference type="ARBA" id="ARBA00023136"/>
    </source>
</evidence>
<evidence type="ECO:0000256" key="3">
    <source>
        <dbReference type="ARBA" id="ARBA00022692"/>
    </source>
</evidence>
<keyword evidence="2" id="KW-0813">Transport</keyword>
<dbReference type="InterPro" id="IPR037066">
    <property type="entry name" value="Plug_dom_sf"/>
</dbReference>
<dbReference type="InterPro" id="IPR012910">
    <property type="entry name" value="Plug_dom"/>
</dbReference>
<dbReference type="GO" id="GO:0044718">
    <property type="term" value="P:siderophore transmembrane transport"/>
    <property type="evidence" value="ECO:0007669"/>
    <property type="project" value="TreeGrafter"/>
</dbReference>
<accession>A0A381ZRB8</accession>
<keyword evidence="4" id="KW-0798">TonB box</keyword>
<dbReference type="Pfam" id="PF07715">
    <property type="entry name" value="Plug"/>
    <property type="match status" value="1"/>
</dbReference>
<sequence>VNVAHWVVAVLISILTLSPWTPEIAAQEPLDSVIPLAPLVVNVLRTPILQNASPLAVSAIGEGDIQRGRSGFFIEEALQGLPGVQVQNRFNPAVGERVAIRGFGARAQFGLRGIRVVVDGIPATLPDGQSSLDHLDVGSLARVEAIRGPASALYGNASGGVLSFTSRTPPNTPYNMEVMGVRGSDGLWRGQLTASGTVNETSYFITVSGQTWNGARTIATNAARPRADTLCAGGADAGAVSGRTGCYGGSDRLGLNARLTTPMAGGELSLTANVLDLDAQNAGSKKAGTTTFREINDLYLRFRTGKTLQQQQAGLRWTGPFGGSMEADFSLYGIHRTINNPIPFDVIDLARKAGGARASLSKTVSTGAGELQWLVGGEYELQSDDRSEIDAQFGTGMPDPTDVPFQDQDEDVRSAGVFLQGSLELSGGAVLLAGLRYDNHDFTVTDNVPVAVNADDSGTRTMTAVSPSIGISIPAGQSANVYGSVSTVFNTPTTSELGNTPTAAGGFNADLDPMRGESFEVGVRGNVGSSAAFEVTGYQTNLRNELVRFEVPALTDISFWRNSGKSRHRGVEVTLSVAPGDGLFRGDVTYTRTDAEFLEYAADGNDFAGNRIPGVARDRAQARLRVTPSGWWAELVGSHVSRVQANDANSAEAPSYQLADLRVGLEEVAMGGMNVSPWVAMVNAFDKDYNASVAVNAFGGRFFEPGVPRSFQIGLRARFGGGN</sequence>
<feature type="domain" description="TonB-dependent receptor-like beta-barrel" evidence="7">
    <location>
        <begin position="290"/>
        <end position="665"/>
    </location>
</feature>